<name>A0A2A4G5Y1_9FLAO</name>
<dbReference type="EMBL" id="NBWU01000004">
    <property type="protein sequence ID" value="PCE63843.1"/>
    <property type="molecule type" value="Genomic_DNA"/>
</dbReference>
<proteinExistence type="predicted"/>
<gene>
    <name evidence="3" type="ORF">B7P33_11270</name>
</gene>
<dbReference type="PANTHER" id="PTHR43668">
    <property type="entry name" value="ALLANTOINASE"/>
    <property type="match status" value="1"/>
</dbReference>
<reference evidence="3 4" key="1">
    <citation type="submission" date="2017-04" db="EMBL/GenBank/DDBJ databases">
        <title>A new member of the family Flavobacteriaceae isolated from ascidians.</title>
        <authorList>
            <person name="Chen L."/>
        </authorList>
    </citation>
    <scope>NUCLEOTIDE SEQUENCE [LARGE SCALE GENOMIC DNA]</scope>
    <source>
        <strain evidence="3 4">HQA918</strain>
    </source>
</reference>
<evidence type="ECO:0000313" key="3">
    <source>
        <dbReference type="EMBL" id="PCE63843.1"/>
    </source>
</evidence>
<dbReference type="SUPFAM" id="SSF51338">
    <property type="entry name" value="Composite domain of metallo-dependent hydrolases"/>
    <property type="match status" value="1"/>
</dbReference>
<dbReference type="GO" id="GO:0046872">
    <property type="term" value="F:metal ion binding"/>
    <property type="evidence" value="ECO:0007669"/>
    <property type="project" value="InterPro"/>
</dbReference>
<protein>
    <submittedName>
        <fullName evidence="3">Dihydroorotase</fullName>
    </submittedName>
</protein>
<dbReference type="InterPro" id="IPR011059">
    <property type="entry name" value="Metal-dep_hydrolase_composite"/>
</dbReference>
<dbReference type="RefSeq" id="WP_097442559.1">
    <property type="nucleotide sequence ID" value="NZ_NBWU01000004.1"/>
</dbReference>
<dbReference type="Proteomes" id="UP000219559">
    <property type="component" value="Unassembled WGS sequence"/>
</dbReference>
<accession>A0A2A4G5Y1</accession>
<dbReference type="SUPFAM" id="SSF51556">
    <property type="entry name" value="Metallo-dependent hydrolases"/>
    <property type="match status" value="1"/>
</dbReference>
<keyword evidence="4" id="KW-1185">Reference proteome</keyword>
<sequence length="418" mass="45673">MDVLIKSAKIVAPNQPELHLKTRDIRIENGTIVAISEHIEPSGNIEILERDNLHVSMGWFDSGISLGEPGYEERETLQHGLQVAALSGFTQVVLNTDNQPVADNAQTISALKNSTAHYATQVHPLGTLTKAGNTGDLAELFDMKNQGAVGFYDYKRPIGNANLLKIALQYTQPFNGLVHSFALEKNLAGKGMVNEGISTTQLGLKGIPHMAEAVQVRRDLAVLEYSGGALHIPTISTAESIIAIREAKAKGLDVSCSVALHHLWLDDSVLSEFDTNYKLMPPLRTKEDQKALREALLDDTIDFVTTDHCPMDTERKLMEFDLAAYGSLGLESAFGVLNTLFGFEKAAVILAKGKSRFGLDEKEIKEGRSAELSFFDPEPTYTLQKADLKSTSKNSAFIGEALKGKVYGIYNNAQLIVE</sequence>
<dbReference type="GO" id="GO:0005737">
    <property type="term" value="C:cytoplasm"/>
    <property type="evidence" value="ECO:0007669"/>
    <property type="project" value="TreeGrafter"/>
</dbReference>
<evidence type="ECO:0000256" key="1">
    <source>
        <dbReference type="ARBA" id="ARBA00022975"/>
    </source>
</evidence>
<evidence type="ECO:0000313" key="4">
    <source>
        <dbReference type="Proteomes" id="UP000219559"/>
    </source>
</evidence>
<dbReference type="PANTHER" id="PTHR43668:SF2">
    <property type="entry name" value="ALLANTOINASE"/>
    <property type="match status" value="1"/>
</dbReference>
<dbReference type="OrthoDB" id="9765462at2"/>
<dbReference type="InterPro" id="IPR050138">
    <property type="entry name" value="DHOase/Allantoinase_Hydrolase"/>
</dbReference>
<dbReference type="Gene3D" id="3.20.20.140">
    <property type="entry name" value="Metal-dependent hydrolases"/>
    <property type="match status" value="1"/>
</dbReference>
<dbReference type="GO" id="GO:0006145">
    <property type="term" value="P:purine nucleobase catabolic process"/>
    <property type="evidence" value="ECO:0007669"/>
    <property type="project" value="TreeGrafter"/>
</dbReference>
<evidence type="ECO:0000259" key="2">
    <source>
        <dbReference type="Pfam" id="PF12890"/>
    </source>
</evidence>
<keyword evidence="1" id="KW-0665">Pyrimidine biosynthesis</keyword>
<dbReference type="GO" id="GO:0006221">
    <property type="term" value="P:pyrimidine nucleotide biosynthetic process"/>
    <property type="evidence" value="ECO:0007669"/>
    <property type="project" value="UniProtKB-KW"/>
</dbReference>
<dbReference type="GO" id="GO:0004038">
    <property type="term" value="F:allantoinase activity"/>
    <property type="evidence" value="ECO:0007669"/>
    <property type="project" value="TreeGrafter"/>
</dbReference>
<dbReference type="Pfam" id="PF12890">
    <property type="entry name" value="DHOase"/>
    <property type="match status" value="1"/>
</dbReference>
<dbReference type="AlphaFoldDB" id="A0A2A4G5Y1"/>
<organism evidence="3 4">
    <name type="scientific">Sediminicola luteus</name>
    <dbReference type="NCBI Taxonomy" id="319238"/>
    <lineage>
        <taxon>Bacteria</taxon>
        <taxon>Pseudomonadati</taxon>
        <taxon>Bacteroidota</taxon>
        <taxon>Flavobacteriia</taxon>
        <taxon>Flavobacteriales</taxon>
        <taxon>Flavobacteriaceae</taxon>
        <taxon>Sediminicola</taxon>
    </lineage>
</organism>
<dbReference type="InterPro" id="IPR024403">
    <property type="entry name" value="DHOase_cat"/>
</dbReference>
<dbReference type="Gene3D" id="2.30.40.10">
    <property type="entry name" value="Urease, subunit C, domain 1"/>
    <property type="match status" value="1"/>
</dbReference>
<dbReference type="CDD" id="cd01317">
    <property type="entry name" value="DHOase_IIa"/>
    <property type="match status" value="1"/>
</dbReference>
<dbReference type="GO" id="GO:0004151">
    <property type="term" value="F:dihydroorotase activity"/>
    <property type="evidence" value="ECO:0007669"/>
    <property type="project" value="InterPro"/>
</dbReference>
<feature type="domain" description="Dihydroorotase catalytic" evidence="2">
    <location>
        <begin position="63"/>
        <end position="240"/>
    </location>
</feature>
<dbReference type="InterPro" id="IPR004722">
    <property type="entry name" value="DHOase"/>
</dbReference>
<dbReference type="InterPro" id="IPR032466">
    <property type="entry name" value="Metal_Hydrolase"/>
</dbReference>
<comment type="caution">
    <text evidence="3">The sequence shown here is derived from an EMBL/GenBank/DDBJ whole genome shotgun (WGS) entry which is preliminary data.</text>
</comment>